<dbReference type="FunFam" id="1.10.238.10:FF:000178">
    <property type="entry name" value="Calmodulin-2 A"/>
    <property type="match status" value="1"/>
</dbReference>
<dbReference type="GO" id="GO:0043226">
    <property type="term" value="C:organelle"/>
    <property type="evidence" value="ECO:0007669"/>
    <property type="project" value="UniProtKB-ARBA"/>
</dbReference>
<keyword evidence="3" id="KW-0106">Calcium</keyword>
<dbReference type="Proteomes" id="UP000222542">
    <property type="component" value="Unassembled WGS sequence"/>
</dbReference>
<dbReference type="STRING" id="4072.A0A2G2ZFA4"/>
<accession>A0A2G2ZFA4</accession>
<reference evidence="6 7" key="1">
    <citation type="journal article" date="2014" name="Nat. Genet.">
        <title>Genome sequence of the hot pepper provides insights into the evolution of pungency in Capsicum species.</title>
        <authorList>
            <person name="Kim S."/>
            <person name="Park M."/>
            <person name="Yeom S.I."/>
            <person name="Kim Y.M."/>
            <person name="Lee J.M."/>
            <person name="Lee H.A."/>
            <person name="Seo E."/>
            <person name="Choi J."/>
            <person name="Cheong K."/>
            <person name="Kim K.T."/>
            <person name="Jung K."/>
            <person name="Lee G.W."/>
            <person name="Oh S.K."/>
            <person name="Bae C."/>
            <person name="Kim S.B."/>
            <person name="Lee H.Y."/>
            <person name="Kim S.Y."/>
            <person name="Kim M.S."/>
            <person name="Kang B.C."/>
            <person name="Jo Y.D."/>
            <person name="Yang H.B."/>
            <person name="Jeong H.J."/>
            <person name="Kang W.H."/>
            <person name="Kwon J.K."/>
            <person name="Shin C."/>
            <person name="Lim J.Y."/>
            <person name="Park J.H."/>
            <person name="Huh J.H."/>
            <person name="Kim J.S."/>
            <person name="Kim B.D."/>
            <person name="Cohen O."/>
            <person name="Paran I."/>
            <person name="Suh M.C."/>
            <person name="Lee S.B."/>
            <person name="Kim Y.K."/>
            <person name="Shin Y."/>
            <person name="Noh S.J."/>
            <person name="Park J."/>
            <person name="Seo Y.S."/>
            <person name="Kwon S.Y."/>
            <person name="Kim H.A."/>
            <person name="Park J.M."/>
            <person name="Kim H.J."/>
            <person name="Choi S.B."/>
            <person name="Bosland P.W."/>
            <person name="Reeves G."/>
            <person name="Jo S.H."/>
            <person name="Lee B.W."/>
            <person name="Cho H.T."/>
            <person name="Choi H.S."/>
            <person name="Lee M.S."/>
            <person name="Yu Y."/>
            <person name="Do Choi Y."/>
            <person name="Park B.S."/>
            <person name="van Deynze A."/>
            <person name="Ashrafi H."/>
            <person name="Hill T."/>
            <person name="Kim W.T."/>
            <person name="Pai H.S."/>
            <person name="Ahn H.K."/>
            <person name="Yeam I."/>
            <person name="Giovannoni J.J."/>
            <person name="Rose J.K."/>
            <person name="Sorensen I."/>
            <person name="Lee S.J."/>
            <person name="Kim R.W."/>
            <person name="Choi I.Y."/>
            <person name="Choi B.S."/>
            <person name="Lim J.S."/>
            <person name="Lee Y.H."/>
            <person name="Choi D."/>
        </authorList>
    </citation>
    <scope>NUCLEOTIDE SEQUENCE [LARGE SCALE GENOMIC DNA]</scope>
    <source>
        <strain evidence="7">cv. CM334</strain>
    </source>
</reference>
<keyword evidence="7" id="KW-1185">Reference proteome</keyword>
<dbReference type="AlphaFoldDB" id="A0A2G2ZFA4"/>
<dbReference type="Gramene" id="PHT80585">
    <property type="protein sequence ID" value="PHT80585"/>
    <property type="gene ID" value="T459_13600"/>
</dbReference>
<feature type="domain" description="EF-hand" evidence="5">
    <location>
        <begin position="138"/>
        <end position="173"/>
    </location>
</feature>
<dbReference type="Pfam" id="PF13499">
    <property type="entry name" value="EF-hand_7"/>
    <property type="match status" value="1"/>
</dbReference>
<gene>
    <name evidence="6" type="ORF">T459_13600</name>
</gene>
<reference evidence="6 7" key="2">
    <citation type="journal article" date="2017" name="Genome Biol.">
        <title>New reference genome sequences of hot pepper reveal the massive evolution of plant disease-resistance genes by retroduplication.</title>
        <authorList>
            <person name="Kim S."/>
            <person name="Park J."/>
            <person name="Yeom S.I."/>
            <person name="Kim Y.M."/>
            <person name="Seo E."/>
            <person name="Kim K.T."/>
            <person name="Kim M.S."/>
            <person name="Lee J.M."/>
            <person name="Cheong K."/>
            <person name="Shin H.S."/>
            <person name="Kim S.B."/>
            <person name="Han K."/>
            <person name="Lee J."/>
            <person name="Park M."/>
            <person name="Lee H.A."/>
            <person name="Lee H.Y."/>
            <person name="Lee Y."/>
            <person name="Oh S."/>
            <person name="Lee J.H."/>
            <person name="Choi E."/>
            <person name="Choi E."/>
            <person name="Lee S.E."/>
            <person name="Jeon J."/>
            <person name="Kim H."/>
            <person name="Choi G."/>
            <person name="Song H."/>
            <person name="Lee J."/>
            <person name="Lee S.C."/>
            <person name="Kwon J.K."/>
            <person name="Lee H.Y."/>
            <person name="Koo N."/>
            <person name="Hong Y."/>
            <person name="Kim R.W."/>
            <person name="Kang W.H."/>
            <person name="Huh J.H."/>
            <person name="Kang B.C."/>
            <person name="Yang T.J."/>
            <person name="Lee Y.H."/>
            <person name="Bennetzen J.L."/>
            <person name="Choi D."/>
        </authorList>
    </citation>
    <scope>NUCLEOTIDE SEQUENCE [LARGE SCALE GENOMIC DNA]</scope>
    <source>
        <strain evidence="7">cv. CM334</strain>
    </source>
</reference>
<evidence type="ECO:0000256" key="2">
    <source>
        <dbReference type="ARBA" id="ARBA00022737"/>
    </source>
</evidence>
<dbReference type="Gene3D" id="1.10.238.10">
    <property type="entry name" value="EF-hand"/>
    <property type="match status" value="1"/>
</dbReference>
<keyword evidence="2" id="KW-0677">Repeat</keyword>
<dbReference type="OMA" id="CMRMIAT"/>
<evidence type="ECO:0000256" key="1">
    <source>
        <dbReference type="ARBA" id="ARBA00022723"/>
    </source>
</evidence>
<dbReference type="EMBL" id="AYRZ02000005">
    <property type="protein sequence ID" value="PHT80585.1"/>
    <property type="molecule type" value="Genomic_DNA"/>
</dbReference>
<dbReference type="SMR" id="A0A2G2ZFA4"/>
<evidence type="ECO:0000313" key="7">
    <source>
        <dbReference type="Proteomes" id="UP000222542"/>
    </source>
</evidence>
<dbReference type="SUPFAM" id="SSF47473">
    <property type="entry name" value="EF-hand"/>
    <property type="match status" value="1"/>
</dbReference>
<feature type="compositionally biased region" description="Low complexity" evidence="4">
    <location>
        <begin position="21"/>
        <end position="43"/>
    </location>
</feature>
<dbReference type="InterPro" id="IPR018247">
    <property type="entry name" value="EF_Hand_1_Ca_BS"/>
</dbReference>
<organism evidence="6 7">
    <name type="scientific">Capsicum annuum</name>
    <name type="common">Capsicum pepper</name>
    <dbReference type="NCBI Taxonomy" id="4072"/>
    <lineage>
        <taxon>Eukaryota</taxon>
        <taxon>Viridiplantae</taxon>
        <taxon>Streptophyta</taxon>
        <taxon>Embryophyta</taxon>
        <taxon>Tracheophyta</taxon>
        <taxon>Spermatophyta</taxon>
        <taxon>Magnoliopsida</taxon>
        <taxon>eudicotyledons</taxon>
        <taxon>Gunneridae</taxon>
        <taxon>Pentapetalae</taxon>
        <taxon>asterids</taxon>
        <taxon>lamiids</taxon>
        <taxon>Solanales</taxon>
        <taxon>Solanaceae</taxon>
        <taxon>Solanoideae</taxon>
        <taxon>Capsiceae</taxon>
        <taxon>Capsicum</taxon>
    </lineage>
</organism>
<dbReference type="PROSITE" id="PS00018">
    <property type="entry name" value="EF_HAND_1"/>
    <property type="match status" value="2"/>
</dbReference>
<evidence type="ECO:0000256" key="4">
    <source>
        <dbReference type="SAM" id="MobiDB-lite"/>
    </source>
</evidence>
<protein>
    <recommendedName>
        <fullName evidence="5">EF-hand domain-containing protein</fullName>
    </recommendedName>
</protein>
<name>A0A2G2ZFA4_CAPAN</name>
<evidence type="ECO:0000313" key="6">
    <source>
        <dbReference type="EMBL" id="PHT80585.1"/>
    </source>
</evidence>
<dbReference type="InterPro" id="IPR011992">
    <property type="entry name" value="EF-hand-dom_pair"/>
</dbReference>
<feature type="region of interest" description="Disordered" evidence="4">
    <location>
        <begin position="18"/>
        <end position="43"/>
    </location>
</feature>
<dbReference type="PROSITE" id="PS50222">
    <property type="entry name" value="EF_HAND_2"/>
    <property type="match status" value="2"/>
</dbReference>
<sequence length="173" mass="19310">MKLIKNYFPKNFLKSKKRCGSNLSRSDDSTTTSSSSTSVLPTSSNEWSDVVQALSVIRREKLEAILSRVGGKSPPSEEELGLLLNELEDKSGDGWVTLEEFDGGDMKDAFDFFDEDHDGKITAEELFNVFRMMGDEGCTLEECKDMIASVDKNGDGFVCFDDFCLMMEQQSAH</sequence>
<feature type="domain" description="EF-hand" evidence="5">
    <location>
        <begin position="101"/>
        <end position="136"/>
    </location>
</feature>
<dbReference type="InterPro" id="IPR039647">
    <property type="entry name" value="EF_hand_pair_protein_CML-like"/>
</dbReference>
<proteinExistence type="predicted"/>
<evidence type="ECO:0000259" key="5">
    <source>
        <dbReference type="PROSITE" id="PS50222"/>
    </source>
</evidence>
<comment type="caution">
    <text evidence="6">The sequence shown here is derived from an EMBL/GenBank/DDBJ whole genome shotgun (WGS) entry which is preliminary data.</text>
</comment>
<dbReference type="CDD" id="cd00051">
    <property type="entry name" value="EFh"/>
    <property type="match status" value="1"/>
</dbReference>
<dbReference type="OrthoDB" id="26525at2759"/>
<dbReference type="SMART" id="SM00054">
    <property type="entry name" value="EFh"/>
    <property type="match status" value="2"/>
</dbReference>
<dbReference type="GO" id="GO:0005509">
    <property type="term" value="F:calcium ion binding"/>
    <property type="evidence" value="ECO:0000318"/>
    <property type="project" value="GO_Central"/>
</dbReference>
<evidence type="ECO:0000256" key="3">
    <source>
        <dbReference type="ARBA" id="ARBA00022837"/>
    </source>
</evidence>
<keyword evidence="1" id="KW-0479">Metal-binding</keyword>
<dbReference type="PANTHER" id="PTHR10891">
    <property type="entry name" value="EF-HAND CALCIUM-BINDING DOMAIN CONTAINING PROTEIN"/>
    <property type="match status" value="1"/>
</dbReference>
<dbReference type="InterPro" id="IPR002048">
    <property type="entry name" value="EF_hand_dom"/>
</dbReference>